<feature type="region of interest" description="Disordered" evidence="2">
    <location>
        <begin position="720"/>
        <end position="742"/>
    </location>
</feature>
<evidence type="ECO:0000259" key="3">
    <source>
        <dbReference type="PROSITE" id="PS50918"/>
    </source>
</evidence>
<evidence type="ECO:0000256" key="2">
    <source>
        <dbReference type="SAM" id="MobiDB-lite"/>
    </source>
</evidence>
<dbReference type="GO" id="GO:0004620">
    <property type="term" value="F:phospholipase activity"/>
    <property type="evidence" value="ECO:0007669"/>
    <property type="project" value="TreeGrafter"/>
</dbReference>
<dbReference type="AlphaFoldDB" id="A0A8J2PMT4"/>
<comment type="caution">
    <text evidence="5">The sequence shown here is derived from an EMBL/GenBank/DDBJ whole genome shotgun (WGS) entry which is preliminary data.</text>
</comment>
<sequence length="1107" mass="121851">MADKNYSGSDKPIKNSLLNIASTGFSLEDFSDARLLVPVSVQEEILKNLPEATAEIDLQSDDPSIEEKPSLMPESLPESLSSGDTFRPEREEKSTRDSSFLSFFSKAKDVKDSFQSLTSQTFAPSESKMSSQPPLDWQATEADRMSSIMMPTVFTPVVPQSVDLFVPGEIQLQTDMSPYPLESVSLESQPVSQQSISDTVGLPPTIFTPSLISQSSSIITNTATSSELGSFSSNDSKPVTLLQPSAPSLSQLEHPVAPGLQTSPVLTSPPIDLLTAAPLAPDAGPSATRSAPPQGTVNKYRLGSQRPQYAQYPGLIPTVPAVNNMGNLASQPLPSVVPTVPAQPYTANPASGAPSPLTPSFPQEYAGTGYVFGEPPPARGLNHPTPLQYTPVSYHWFFLKEVEGKGIWKPFSFLDSVALEDAYLNGSTGLVATDGGRYDVNVTQRLRTPVYWEDAATEVRRCSWFYKGPLDNRFIPYEEEFAQQIEDEFESAINTGVWQRRVELGGGEAIILHNANVIVHFCQAASPDEWGNLPESQLRPRVVKRGVDKSFLIEDGESAQIDHLVFLVHGIGAICDFKFRSIVEAVDDFRSLSTQLLHTHFTNALDKSLVGRIEFLPVCWHKALHGDCGVDRKLKPITLHSIPKLRHFTNDTLLDILFYTSPVYCQRIVNTVGNEINRMYNLFLSRNLDFDGSVSLSGHSLGSLILFDLLTHQPANIRVDSVSQKPSDNDENSNKSDDIPSLENSVDAENLSLTGSTGSSKMISYTIGQAGTGQPSISYPAFDFHPTCYFALGSPIAVFISVRGIDQLGQEFKLPTCGSFFNIFHPYDPVAYRMEPLIDPAFDKPAVVIPHHKGRKRFHLEIKDAMFRMGTDFKQTMVDTIKSTWKTVYHLASFGRTEDTSKANLEQEIDRVIEDELSRSDDNLNDSVGMDIPIGQLNGGRRIDYVLQEGPLESFNEYLFALSSHVCYWESEDTMLLIMKEIYQSMGVLPDRQSLTLVTPNNQTGTSVPGQLPGLNTQGSSPAQYNNGSSNHQSVMHINPTGYGEAESVTMYPTLPQMNSPSAVPPLNAPSVAQQTASVLYNPTVPPTSYYDNRHKFIFGFLKHSRE</sequence>
<dbReference type="Pfam" id="PF02862">
    <property type="entry name" value="DDHD"/>
    <property type="match status" value="1"/>
</dbReference>
<dbReference type="InterPro" id="IPR004170">
    <property type="entry name" value="WWE_dom"/>
</dbReference>
<comment type="similarity">
    <text evidence="1">Belongs to the PA-PLA1 family.</text>
</comment>
<dbReference type="EMBL" id="CAJVCH010571175">
    <property type="protein sequence ID" value="CAG7836848.1"/>
    <property type="molecule type" value="Genomic_DNA"/>
</dbReference>
<name>A0A8J2PMT4_9HEXA</name>
<feature type="compositionally biased region" description="Polar residues" evidence="2">
    <location>
        <begin position="287"/>
        <end position="297"/>
    </location>
</feature>
<reference evidence="5" key="1">
    <citation type="submission" date="2021-06" db="EMBL/GenBank/DDBJ databases">
        <authorList>
            <person name="Hodson N. C."/>
            <person name="Mongue J. A."/>
            <person name="Jaron S. K."/>
        </authorList>
    </citation>
    <scope>NUCLEOTIDE SEQUENCE</scope>
</reference>
<feature type="compositionally biased region" description="Basic and acidic residues" evidence="2">
    <location>
        <begin position="86"/>
        <end position="96"/>
    </location>
</feature>
<gene>
    <name evidence="5" type="ORF">AFUS01_LOCUS46042</name>
</gene>
<feature type="domain" description="DDHD" evidence="4">
    <location>
        <begin position="782"/>
        <end position="984"/>
    </location>
</feature>
<dbReference type="GO" id="GO:0030134">
    <property type="term" value="C:COPII-coated ER to Golgi transport vesicle"/>
    <property type="evidence" value="ECO:0007669"/>
    <property type="project" value="TreeGrafter"/>
</dbReference>
<organism evidence="5 6">
    <name type="scientific">Allacma fusca</name>
    <dbReference type="NCBI Taxonomy" id="39272"/>
    <lineage>
        <taxon>Eukaryota</taxon>
        <taxon>Metazoa</taxon>
        <taxon>Ecdysozoa</taxon>
        <taxon>Arthropoda</taxon>
        <taxon>Hexapoda</taxon>
        <taxon>Collembola</taxon>
        <taxon>Symphypleona</taxon>
        <taxon>Sminthuridae</taxon>
        <taxon>Allacma</taxon>
    </lineage>
</organism>
<dbReference type="PANTHER" id="PTHR23509">
    <property type="entry name" value="PA-PL1 PHOSPHOLIPASE FAMILY"/>
    <property type="match status" value="1"/>
</dbReference>
<evidence type="ECO:0000256" key="1">
    <source>
        <dbReference type="ARBA" id="ARBA00038464"/>
    </source>
</evidence>
<feature type="compositionally biased region" description="Low complexity" evidence="2">
    <location>
        <begin position="70"/>
        <end position="82"/>
    </location>
</feature>
<dbReference type="Proteomes" id="UP000708208">
    <property type="component" value="Unassembled WGS sequence"/>
</dbReference>
<dbReference type="Pfam" id="PF23464">
    <property type="entry name" value="WWE_3"/>
    <property type="match status" value="1"/>
</dbReference>
<dbReference type="PANTHER" id="PTHR23509:SF10">
    <property type="entry name" value="LD21067P"/>
    <property type="match status" value="1"/>
</dbReference>
<dbReference type="InterPro" id="IPR057825">
    <property type="entry name" value="WWE_SEC23-DDH2"/>
</dbReference>
<keyword evidence="6" id="KW-1185">Reference proteome</keyword>
<feature type="region of interest" description="Disordered" evidence="2">
    <location>
        <begin position="52"/>
        <end position="98"/>
    </location>
</feature>
<accession>A0A8J2PMT4</accession>
<protein>
    <submittedName>
        <fullName evidence="5">Uncharacterized protein</fullName>
    </submittedName>
</protein>
<proteinExistence type="inferred from homology"/>
<dbReference type="InterPro" id="IPR058055">
    <property type="entry name" value="PA-PLA1"/>
</dbReference>
<dbReference type="Pfam" id="PF02825">
    <property type="entry name" value="WWE"/>
    <property type="match status" value="1"/>
</dbReference>
<feature type="region of interest" description="Disordered" evidence="2">
    <location>
        <begin position="277"/>
        <end position="297"/>
    </location>
</feature>
<feature type="domain" description="WWE" evidence="3">
    <location>
        <begin position="382"/>
        <end position="461"/>
    </location>
</feature>
<dbReference type="SMART" id="SM01127">
    <property type="entry name" value="DDHD"/>
    <property type="match status" value="1"/>
</dbReference>
<dbReference type="InterPro" id="IPR004177">
    <property type="entry name" value="DDHD_dom"/>
</dbReference>
<dbReference type="OrthoDB" id="69269at2759"/>
<dbReference type="PROSITE" id="PS50918">
    <property type="entry name" value="WWE"/>
    <property type="match status" value="1"/>
</dbReference>
<dbReference type="PROSITE" id="PS51043">
    <property type="entry name" value="DDHD"/>
    <property type="match status" value="1"/>
</dbReference>
<evidence type="ECO:0000313" key="6">
    <source>
        <dbReference type="Proteomes" id="UP000708208"/>
    </source>
</evidence>
<dbReference type="GO" id="GO:0046872">
    <property type="term" value="F:metal ion binding"/>
    <property type="evidence" value="ECO:0007669"/>
    <property type="project" value="InterPro"/>
</dbReference>
<evidence type="ECO:0000259" key="4">
    <source>
        <dbReference type="PROSITE" id="PS51043"/>
    </source>
</evidence>
<evidence type="ECO:0000313" key="5">
    <source>
        <dbReference type="EMBL" id="CAG7836848.1"/>
    </source>
</evidence>